<dbReference type="SMART" id="SM00317">
    <property type="entry name" value="SET"/>
    <property type="match status" value="1"/>
</dbReference>
<dbReference type="AlphaFoldDB" id="A0A1Y2HU73"/>
<sequence>MTVDYGSLPLAFPCTCVGLCDADCECRAGGHFCDQVCQCPTTCVNRWQGCDCTCNSRGSGDEDEDQEECCRLKRECACVRAGRECGRMCKCARSKWGVEAGCVNRVIGAKLVDPQKYTYVDLSHVPNGGWGLFALCPLSRSFPLGEYTGEVITDAEADRRGLVYDEMKLNYFFDLANDAVVDAFRLGNALRFINHGSGKAANVEPKVVMVNGSQRILLRTKRAVGAGQELVMDYGPKYQLWKGGSLELDNQ</sequence>
<evidence type="ECO:0000313" key="9">
    <source>
        <dbReference type="Proteomes" id="UP000193411"/>
    </source>
</evidence>
<dbReference type="InterPro" id="IPR045318">
    <property type="entry name" value="EZH1/2-like"/>
</dbReference>
<dbReference type="InterPro" id="IPR001214">
    <property type="entry name" value="SET_dom"/>
</dbReference>
<keyword evidence="3" id="KW-0949">S-adenosyl-L-methionine</keyword>
<evidence type="ECO:0000256" key="4">
    <source>
        <dbReference type="ARBA" id="ARBA00023015"/>
    </source>
</evidence>
<evidence type="ECO:0000259" key="6">
    <source>
        <dbReference type="PROSITE" id="PS50280"/>
    </source>
</evidence>
<dbReference type="EMBL" id="MCFL01000009">
    <property type="protein sequence ID" value="ORZ38157.1"/>
    <property type="molecule type" value="Genomic_DNA"/>
</dbReference>
<dbReference type="InterPro" id="IPR026489">
    <property type="entry name" value="CXC_dom"/>
</dbReference>
<evidence type="ECO:0000256" key="5">
    <source>
        <dbReference type="ARBA" id="ARBA00023163"/>
    </source>
</evidence>
<proteinExistence type="predicted"/>
<dbReference type="STRING" id="765915.A0A1Y2HU73"/>
<evidence type="ECO:0000256" key="3">
    <source>
        <dbReference type="ARBA" id="ARBA00022691"/>
    </source>
</evidence>
<dbReference type="GO" id="GO:0031507">
    <property type="term" value="P:heterochromatin formation"/>
    <property type="evidence" value="ECO:0007669"/>
    <property type="project" value="TreeGrafter"/>
</dbReference>
<keyword evidence="9" id="KW-1185">Reference proteome</keyword>
<evidence type="ECO:0000313" key="8">
    <source>
        <dbReference type="EMBL" id="ORZ38157.1"/>
    </source>
</evidence>
<keyword evidence="2" id="KW-0808">Transferase</keyword>
<dbReference type="PANTHER" id="PTHR45747">
    <property type="entry name" value="HISTONE-LYSINE N-METHYLTRANSFERASE E(Z)"/>
    <property type="match status" value="1"/>
</dbReference>
<reference evidence="8 9" key="1">
    <citation type="submission" date="2016-07" db="EMBL/GenBank/DDBJ databases">
        <title>Pervasive Adenine N6-methylation of Active Genes in Fungi.</title>
        <authorList>
            <consortium name="DOE Joint Genome Institute"/>
            <person name="Mondo S.J."/>
            <person name="Dannebaum R.O."/>
            <person name="Kuo R.C."/>
            <person name="Labutti K."/>
            <person name="Haridas S."/>
            <person name="Kuo A."/>
            <person name="Salamov A."/>
            <person name="Ahrendt S.R."/>
            <person name="Lipzen A."/>
            <person name="Sullivan W."/>
            <person name="Andreopoulos W.B."/>
            <person name="Clum A."/>
            <person name="Lindquist E."/>
            <person name="Daum C."/>
            <person name="Ramamoorthy G.K."/>
            <person name="Gryganskyi A."/>
            <person name="Culley D."/>
            <person name="Magnuson J.K."/>
            <person name="James T.Y."/>
            <person name="O'Malley M.A."/>
            <person name="Stajich J.E."/>
            <person name="Spatafora J.W."/>
            <person name="Visel A."/>
            <person name="Grigoriev I.V."/>
        </authorList>
    </citation>
    <scope>NUCLEOTIDE SEQUENCE [LARGE SCALE GENOMIC DNA]</scope>
    <source>
        <strain evidence="8 9">PL171</strain>
    </source>
</reference>
<dbReference type="GO" id="GO:0046976">
    <property type="term" value="F:histone H3K27 methyltransferase activity"/>
    <property type="evidence" value="ECO:0007669"/>
    <property type="project" value="TreeGrafter"/>
</dbReference>
<accession>A0A1Y2HU73</accession>
<dbReference type="Proteomes" id="UP000193411">
    <property type="component" value="Unassembled WGS sequence"/>
</dbReference>
<feature type="domain" description="CXC" evidence="7">
    <location>
        <begin position="1"/>
        <end position="93"/>
    </location>
</feature>
<evidence type="ECO:0000256" key="2">
    <source>
        <dbReference type="ARBA" id="ARBA00022679"/>
    </source>
</evidence>
<dbReference type="SUPFAM" id="SSF82199">
    <property type="entry name" value="SET domain"/>
    <property type="match status" value="1"/>
</dbReference>
<dbReference type="InterPro" id="IPR046341">
    <property type="entry name" value="SET_dom_sf"/>
</dbReference>
<comment type="caution">
    <text evidence="8">The sequence shown here is derived from an EMBL/GenBank/DDBJ whole genome shotgun (WGS) entry which is preliminary data.</text>
</comment>
<evidence type="ECO:0000259" key="7">
    <source>
        <dbReference type="PROSITE" id="PS51633"/>
    </source>
</evidence>
<gene>
    <name evidence="8" type="ORF">BCR44DRAFT_129315</name>
</gene>
<dbReference type="GO" id="GO:0005634">
    <property type="term" value="C:nucleus"/>
    <property type="evidence" value="ECO:0007669"/>
    <property type="project" value="TreeGrafter"/>
</dbReference>
<evidence type="ECO:0008006" key="10">
    <source>
        <dbReference type="Google" id="ProtNLM"/>
    </source>
</evidence>
<dbReference type="PROSITE" id="PS50280">
    <property type="entry name" value="SET"/>
    <property type="match status" value="1"/>
</dbReference>
<dbReference type="Gene3D" id="2.170.270.10">
    <property type="entry name" value="SET domain"/>
    <property type="match status" value="1"/>
</dbReference>
<evidence type="ECO:0000256" key="1">
    <source>
        <dbReference type="ARBA" id="ARBA00022603"/>
    </source>
</evidence>
<dbReference type="GO" id="GO:0003682">
    <property type="term" value="F:chromatin binding"/>
    <property type="evidence" value="ECO:0007669"/>
    <property type="project" value="TreeGrafter"/>
</dbReference>
<dbReference type="GO" id="GO:0032259">
    <property type="term" value="P:methylation"/>
    <property type="evidence" value="ECO:0007669"/>
    <property type="project" value="UniProtKB-KW"/>
</dbReference>
<feature type="domain" description="SET" evidence="6">
    <location>
        <begin position="115"/>
        <end position="235"/>
    </location>
</feature>
<name>A0A1Y2HU73_9FUNG</name>
<dbReference type="Pfam" id="PF00856">
    <property type="entry name" value="SET"/>
    <property type="match status" value="1"/>
</dbReference>
<keyword evidence="1" id="KW-0489">Methyltransferase</keyword>
<dbReference type="PROSITE" id="PS51633">
    <property type="entry name" value="CXC"/>
    <property type="match status" value="1"/>
</dbReference>
<organism evidence="8 9">
    <name type="scientific">Catenaria anguillulae PL171</name>
    <dbReference type="NCBI Taxonomy" id="765915"/>
    <lineage>
        <taxon>Eukaryota</taxon>
        <taxon>Fungi</taxon>
        <taxon>Fungi incertae sedis</taxon>
        <taxon>Blastocladiomycota</taxon>
        <taxon>Blastocladiomycetes</taxon>
        <taxon>Blastocladiales</taxon>
        <taxon>Catenariaceae</taxon>
        <taxon>Catenaria</taxon>
    </lineage>
</organism>
<dbReference type="PANTHER" id="PTHR45747:SF4">
    <property type="entry name" value="HISTONE-LYSINE N-METHYLTRANSFERASE E(Z)"/>
    <property type="match status" value="1"/>
</dbReference>
<keyword evidence="4" id="KW-0805">Transcription regulation</keyword>
<dbReference type="OrthoDB" id="308383at2759"/>
<keyword evidence="5" id="KW-0804">Transcription</keyword>
<protein>
    <recommendedName>
        <fullName evidence="10">SET domain-containing protein</fullName>
    </recommendedName>
</protein>